<keyword evidence="4" id="KW-1185">Reference proteome</keyword>
<dbReference type="Gene3D" id="1.10.238.10">
    <property type="entry name" value="EF-hand"/>
    <property type="match status" value="1"/>
</dbReference>
<evidence type="ECO:0000313" key="4">
    <source>
        <dbReference type="Proteomes" id="UP001501920"/>
    </source>
</evidence>
<protein>
    <recommendedName>
        <fullName evidence="2">EF-hand domain-containing protein</fullName>
    </recommendedName>
</protein>
<dbReference type="Proteomes" id="UP001501920">
    <property type="component" value="Chromosome 10"/>
</dbReference>
<evidence type="ECO:0000259" key="2">
    <source>
        <dbReference type="PROSITE" id="PS50222"/>
    </source>
</evidence>
<reference evidence="3" key="2">
    <citation type="submission" date="2025-08" db="UniProtKB">
        <authorList>
            <consortium name="Ensembl"/>
        </authorList>
    </citation>
    <scope>IDENTIFICATION</scope>
</reference>
<organism evidence="3 4">
    <name type="scientific">Pygocentrus nattereri</name>
    <name type="common">Red-bellied piranha</name>
    <dbReference type="NCBI Taxonomy" id="42514"/>
    <lineage>
        <taxon>Eukaryota</taxon>
        <taxon>Metazoa</taxon>
        <taxon>Chordata</taxon>
        <taxon>Craniata</taxon>
        <taxon>Vertebrata</taxon>
        <taxon>Euteleostomi</taxon>
        <taxon>Actinopterygii</taxon>
        <taxon>Neopterygii</taxon>
        <taxon>Teleostei</taxon>
        <taxon>Ostariophysi</taxon>
        <taxon>Characiformes</taxon>
        <taxon>Characoidei</taxon>
        <taxon>Pygocentrus</taxon>
    </lineage>
</organism>
<dbReference type="AlphaFoldDB" id="A0A3B4D4X2"/>
<evidence type="ECO:0000256" key="1">
    <source>
        <dbReference type="ARBA" id="ARBA00022737"/>
    </source>
</evidence>
<dbReference type="Ensembl" id="ENSPNAT00000029210.2">
    <property type="protein sequence ID" value="ENSPNAP00000019397.2"/>
    <property type="gene ID" value="ENSPNAG00000025991.2"/>
</dbReference>
<accession>A0A3B4D4X2</accession>
<dbReference type="OrthoDB" id="26525at2759"/>
<dbReference type="GeneTree" id="ENSGT00390000004917"/>
<dbReference type="InterPro" id="IPR011992">
    <property type="entry name" value="EF-hand-dom_pair"/>
</dbReference>
<dbReference type="RefSeq" id="XP_017570564.2">
    <property type="nucleotide sequence ID" value="XM_017715075.2"/>
</dbReference>
<sequence>MSFRSAAGFCRNDREMTERKRFASVFDQCDVEKKGYLSREDVKVAVVMLFGYKPSKSETDIMMQAGAVPNCPGVPLERFVSLMGRKLSAEDPYEKTRHIFSAFDVHCRGFLKLEDFKSTFARVAPRLPDRTVLEAFRVSSLSSLVFGVQNAILPHFPNLELINGC</sequence>
<proteinExistence type="predicted"/>
<dbReference type="SUPFAM" id="SSF47473">
    <property type="entry name" value="EF-hand"/>
    <property type="match status" value="1"/>
</dbReference>
<evidence type="ECO:0000313" key="3">
    <source>
        <dbReference type="Ensembl" id="ENSPNAP00000019397.2"/>
    </source>
</evidence>
<dbReference type="GO" id="GO:0005509">
    <property type="term" value="F:calcium ion binding"/>
    <property type="evidence" value="ECO:0007669"/>
    <property type="project" value="InterPro"/>
</dbReference>
<dbReference type="InterPro" id="IPR002048">
    <property type="entry name" value="EF_hand_dom"/>
</dbReference>
<gene>
    <name evidence="3" type="primary">EFCAB11</name>
</gene>
<dbReference type="InterPro" id="IPR050403">
    <property type="entry name" value="Myosin_RLC"/>
</dbReference>
<name>A0A3B4D4X2_PYGNA</name>
<keyword evidence="1" id="KW-0677">Repeat</keyword>
<feature type="domain" description="EF-hand" evidence="2">
    <location>
        <begin position="17"/>
        <end position="52"/>
    </location>
</feature>
<dbReference type="PROSITE" id="PS50222">
    <property type="entry name" value="EF_HAND_2"/>
    <property type="match status" value="1"/>
</dbReference>
<dbReference type="PANTHER" id="PTHR23049">
    <property type="entry name" value="MYOSIN REGULATORY LIGHT CHAIN 2"/>
    <property type="match status" value="1"/>
</dbReference>
<reference evidence="3" key="3">
    <citation type="submission" date="2025-09" db="UniProtKB">
        <authorList>
            <consortium name="Ensembl"/>
        </authorList>
    </citation>
    <scope>IDENTIFICATION</scope>
</reference>
<dbReference type="GeneID" id="108437749"/>
<reference evidence="3 4" key="1">
    <citation type="submission" date="2020-10" db="EMBL/GenBank/DDBJ databases">
        <title>Pygocentrus nattereri (red-bellied piranha) genome, fPygNat1, primary haplotype.</title>
        <authorList>
            <person name="Myers G."/>
            <person name="Meyer A."/>
            <person name="Karagic N."/>
            <person name="Pippel M."/>
            <person name="Winkler S."/>
            <person name="Tracey A."/>
            <person name="Wood J."/>
            <person name="Formenti G."/>
            <person name="Howe K."/>
            <person name="Fedrigo O."/>
            <person name="Jarvis E.D."/>
        </authorList>
    </citation>
    <scope>NUCLEOTIDE SEQUENCE [LARGE SCALE GENOMIC DNA]</scope>
</reference>